<proteinExistence type="predicted"/>
<evidence type="ECO:0000256" key="5">
    <source>
        <dbReference type="ARBA" id="ARBA00022803"/>
    </source>
</evidence>
<dbReference type="EMBL" id="HBKO01001953">
    <property type="protein sequence ID" value="CAE2195610.1"/>
    <property type="molecule type" value="Transcribed_RNA"/>
</dbReference>
<comment type="subunit">
    <text evidence="2">Interacts with microtubules.</text>
</comment>
<dbReference type="Pfam" id="PF21033">
    <property type="entry name" value="RMD1-3"/>
    <property type="match status" value="1"/>
</dbReference>
<evidence type="ECO:0000256" key="6">
    <source>
        <dbReference type="ARBA" id="ARBA00023212"/>
    </source>
</evidence>
<gene>
    <name evidence="9" type="ORF">CPOL0286_LOCUS964</name>
</gene>
<dbReference type="Gene3D" id="1.25.40.10">
    <property type="entry name" value="Tetratricopeptide repeat domain"/>
    <property type="match status" value="1"/>
</dbReference>
<evidence type="ECO:0000256" key="4">
    <source>
        <dbReference type="ARBA" id="ARBA00022737"/>
    </source>
</evidence>
<evidence type="ECO:0000256" key="2">
    <source>
        <dbReference type="ARBA" id="ARBA00011375"/>
    </source>
</evidence>
<keyword evidence="6" id="KW-0206">Cytoskeleton</keyword>
<dbReference type="AlphaFoldDB" id="A0A7S4M1Y9"/>
<evidence type="ECO:0000256" key="8">
    <source>
        <dbReference type="ARBA" id="ARBA00041958"/>
    </source>
</evidence>
<keyword evidence="5" id="KW-0802">TPR repeat</keyword>
<dbReference type="PANTHER" id="PTHR16056">
    <property type="entry name" value="REGULATOR OF MICROTUBULE DYNAMICS PROTEIN"/>
    <property type="match status" value="1"/>
</dbReference>
<keyword evidence="4" id="KW-0677">Repeat</keyword>
<comment type="subcellular location">
    <subcellularLocation>
        <location evidence="1">Cytoplasm</location>
        <location evidence="1">Cytoskeleton</location>
    </subcellularLocation>
</comment>
<evidence type="ECO:0000256" key="1">
    <source>
        <dbReference type="ARBA" id="ARBA00004245"/>
    </source>
</evidence>
<reference evidence="9" key="1">
    <citation type="submission" date="2021-01" db="EMBL/GenBank/DDBJ databases">
        <authorList>
            <person name="Corre E."/>
            <person name="Pelletier E."/>
            <person name="Niang G."/>
            <person name="Scheremetjew M."/>
            <person name="Finn R."/>
            <person name="Kale V."/>
            <person name="Holt S."/>
            <person name="Cochrane G."/>
            <person name="Meng A."/>
            <person name="Brown T."/>
            <person name="Cohen L."/>
        </authorList>
    </citation>
    <scope>NUCLEOTIDE SEQUENCE</scope>
    <source>
        <strain evidence="9">UIO037</strain>
    </source>
</reference>
<organism evidence="9">
    <name type="scientific">Prymnesium polylepis</name>
    <dbReference type="NCBI Taxonomy" id="72548"/>
    <lineage>
        <taxon>Eukaryota</taxon>
        <taxon>Haptista</taxon>
        <taxon>Haptophyta</taxon>
        <taxon>Prymnesiophyceae</taxon>
        <taxon>Prymnesiales</taxon>
        <taxon>Prymnesiaceae</taxon>
        <taxon>Prymnesium</taxon>
    </lineage>
</organism>
<dbReference type="GO" id="GO:0008017">
    <property type="term" value="F:microtubule binding"/>
    <property type="evidence" value="ECO:0007669"/>
    <property type="project" value="TreeGrafter"/>
</dbReference>
<name>A0A7S4M1Y9_9EUKA</name>
<dbReference type="InterPro" id="IPR011990">
    <property type="entry name" value="TPR-like_helical_dom_sf"/>
</dbReference>
<dbReference type="InterPro" id="IPR049039">
    <property type="entry name" value="RMD1-3_a_helical_rpt"/>
</dbReference>
<dbReference type="GO" id="GO:0005737">
    <property type="term" value="C:cytoplasm"/>
    <property type="evidence" value="ECO:0007669"/>
    <property type="project" value="TreeGrafter"/>
</dbReference>
<evidence type="ECO:0000256" key="3">
    <source>
        <dbReference type="ARBA" id="ARBA00022490"/>
    </source>
</evidence>
<keyword evidence="3" id="KW-0963">Cytoplasm</keyword>
<dbReference type="SUPFAM" id="SSF48452">
    <property type="entry name" value="TPR-like"/>
    <property type="match status" value="1"/>
</dbReference>
<dbReference type="PANTHER" id="PTHR16056:SF16">
    <property type="entry name" value="REGULATOR OF MICROTUBULE DYNAMICS PROTEIN 1"/>
    <property type="match status" value="1"/>
</dbReference>
<evidence type="ECO:0000313" key="9">
    <source>
        <dbReference type="EMBL" id="CAE2195610.1"/>
    </source>
</evidence>
<sequence length="284" mass="30601">MLTSVIRLAAPRVSRAAVPLVRSLATHARPAPARRVGGAVAAALLGGSLGGSALSMCLASDVTATADSLFESNQYGKLVDLLRDELSRKPEDVDVLWRLARALKKSADPLSKTEQEPLLREALALAERAIKADASRGPAHKWYAICLSQVGSFGSTSDKIKNSFVVRDHFEQAATLSPTDATSKHLLGLWCFEVAKLSWIEKKAAAALFASPPTATFEEAIDHLLAAEQTEPDFYPKNQLLLAQAYAKAGDKAEARTWLARCLAATPKTPEDEETIREASQLKI</sequence>
<dbReference type="GO" id="GO:0005876">
    <property type="term" value="C:spindle microtubule"/>
    <property type="evidence" value="ECO:0007669"/>
    <property type="project" value="TreeGrafter"/>
</dbReference>
<dbReference type="GO" id="GO:0097431">
    <property type="term" value="C:mitotic spindle pole"/>
    <property type="evidence" value="ECO:0007669"/>
    <property type="project" value="TreeGrafter"/>
</dbReference>
<accession>A0A7S4M1Y9</accession>
<protein>
    <recommendedName>
        <fullName evidence="7">Regulator of microtubule dynamics protein 1</fullName>
    </recommendedName>
    <alternativeName>
        <fullName evidence="8">Protein FAM82B</fullName>
    </alternativeName>
</protein>
<evidence type="ECO:0000256" key="7">
    <source>
        <dbReference type="ARBA" id="ARBA00039966"/>
    </source>
</evidence>